<sequence>VFTKWIFVFVKASPPTTQTISSTRHPIDIAQSSLELQSDPPTAASQAAGIIGIPLPCPHVALHPCSHSVCPLTSPSEPQCPCALYCPLPLYSVPPDLASQAGRCEECSLFSALPGWLLLTGSGCHLFWWHSSP</sequence>
<evidence type="ECO:0000313" key="2">
    <source>
        <dbReference type="Proteomes" id="UP000694403"/>
    </source>
</evidence>
<dbReference type="Proteomes" id="UP000694403">
    <property type="component" value="Unplaced"/>
</dbReference>
<dbReference type="Ensembl" id="ENSCSRT00000012053.1">
    <property type="protein sequence ID" value="ENSCSRP00000011615.1"/>
    <property type="gene ID" value="ENSCSRG00000008669.1"/>
</dbReference>
<keyword evidence="2" id="KW-1185">Reference proteome</keyword>
<proteinExistence type="predicted"/>
<organism evidence="1 2">
    <name type="scientific">Chelydra serpentina</name>
    <name type="common">Snapping turtle</name>
    <name type="synonym">Testudo serpentina</name>
    <dbReference type="NCBI Taxonomy" id="8475"/>
    <lineage>
        <taxon>Eukaryota</taxon>
        <taxon>Metazoa</taxon>
        <taxon>Chordata</taxon>
        <taxon>Craniata</taxon>
        <taxon>Vertebrata</taxon>
        <taxon>Euteleostomi</taxon>
        <taxon>Archelosauria</taxon>
        <taxon>Testudinata</taxon>
        <taxon>Testudines</taxon>
        <taxon>Cryptodira</taxon>
        <taxon>Durocryptodira</taxon>
        <taxon>Americhelydia</taxon>
        <taxon>Chelydroidea</taxon>
        <taxon>Chelydridae</taxon>
        <taxon>Chelydra</taxon>
    </lineage>
</organism>
<name>A0A8C3SCG0_CHESE</name>
<reference evidence="1" key="1">
    <citation type="submission" date="2025-08" db="UniProtKB">
        <authorList>
            <consortium name="Ensembl"/>
        </authorList>
    </citation>
    <scope>IDENTIFICATION</scope>
</reference>
<evidence type="ECO:0000313" key="1">
    <source>
        <dbReference type="Ensembl" id="ENSCSRP00000011615.1"/>
    </source>
</evidence>
<accession>A0A8C3SCG0</accession>
<protein>
    <submittedName>
        <fullName evidence="1">Uncharacterized protein</fullName>
    </submittedName>
</protein>
<dbReference type="AlphaFoldDB" id="A0A8C3SCG0"/>
<reference evidence="1" key="2">
    <citation type="submission" date="2025-09" db="UniProtKB">
        <authorList>
            <consortium name="Ensembl"/>
        </authorList>
    </citation>
    <scope>IDENTIFICATION</scope>
</reference>